<evidence type="ECO:0000313" key="4">
    <source>
        <dbReference type="Proteomes" id="UP000541154"/>
    </source>
</evidence>
<dbReference type="Pfam" id="PF00244">
    <property type="entry name" value="14-3-3"/>
    <property type="match status" value="1"/>
</dbReference>
<dbReference type="EMBL" id="SPNV01000033">
    <property type="protein sequence ID" value="KAF5864465.1"/>
    <property type="molecule type" value="Genomic_DNA"/>
</dbReference>
<dbReference type="InterPro" id="IPR036815">
    <property type="entry name" value="14-3-3_dom_sf"/>
</dbReference>
<protein>
    <submittedName>
        <fullName evidence="3">Uncharacterized protein</fullName>
    </submittedName>
</protein>
<evidence type="ECO:0000256" key="2">
    <source>
        <dbReference type="SAM" id="MobiDB-lite"/>
    </source>
</evidence>
<name>A0A5N6FQX6_PETAA</name>
<dbReference type="PANTHER" id="PTHR18860">
    <property type="entry name" value="14-3-3 PROTEIN"/>
    <property type="match status" value="1"/>
</dbReference>
<evidence type="ECO:0000256" key="1">
    <source>
        <dbReference type="ARBA" id="ARBA00006141"/>
    </source>
</evidence>
<sequence>MAQTTLDMDNYFDDFSNIDPESLVLWMASSEVDQKALGNFAALTSLENPFVSAMLYRILGLSVMLSKKLLRARRLRRLDPTRETKSLQLYYHIIWLSREGLMILEQFVLPMIEGYVELNILAYKLRASFYHIFVLFHNQPAVHCPGITGLSSNGTKSNSAPKTESPSKEPGSRFSFKSNVELISYPEHSASSSGSISRHTAMQVPPGLAPVQPPQSVPSSFLLPALDYTPTATACFNHAALLAERFLPGSHPLRLSIKLEYAAYLYDCLHDANACRRLAKQAIADVYKAQEGMDDESFADAAEIVGILGKMVKRGGKTGSVGGSSTASATLRGGSSGSEVGNTPATITPVPQETVIPKATNDLPPAVPNPTMMNPI</sequence>
<evidence type="ECO:0000313" key="3">
    <source>
        <dbReference type="EMBL" id="KAF5864465.1"/>
    </source>
</evidence>
<organism evidence="3 4">
    <name type="scientific">Petromyces alliaceus</name>
    <name type="common">Aspergillus alliaceus</name>
    <dbReference type="NCBI Taxonomy" id="209559"/>
    <lineage>
        <taxon>Eukaryota</taxon>
        <taxon>Fungi</taxon>
        <taxon>Dikarya</taxon>
        <taxon>Ascomycota</taxon>
        <taxon>Pezizomycotina</taxon>
        <taxon>Eurotiomycetes</taxon>
        <taxon>Eurotiomycetidae</taxon>
        <taxon>Eurotiales</taxon>
        <taxon>Aspergillaceae</taxon>
        <taxon>Aspergillus</taxon>
        <taxon>Aspergillus subgen. Circumdati</taxon>
    </lineage>
</organism>
<comment type="similarity">
    <text evidence="1">Belongs to the 14-3-3 family.</text>
</comment>
<dbReference type="OMA" id="HLWGSHS"/>
<proteinExistence type="inferred from homology"/>
<dbReference type="Gene3D" id="1.20.190.20">
    <property type="entry name" value="14-3-3 domain"/>
    <property type="match status" value="1"/>
</dbReference>
<comment type="caution">
    <text evidence="3">The sequence shown here is derived from an EMBL/GenBank/DDBJ whole genome shotgun (WGS) entry which is preliminary data.</text>
</comment>
<feature type="region of interest" description="Disordered" evidence="2">
    <location>
        <begin position="152"/>
        <end position="174"/>
    </location>
</feature>
<reference evidence="3 4" key="1">
    <citation type="submission" date="2019-04" db="EMBL/GenBank/DDBJ databases">
        <title>Aspergillus burnettii sp. nov., novel species from soil in southeast Queensland.</title>
        <authorList>
            <person name="Gilchrist C.L.M."/>
            <person name="Pitt J.I."/>
            <person name="Lange L."/>
            <person name="Lacey H.J."/>
            <person name="Vuong D."/>
            <person name="Midgley D.J."/>
            <person name="Greenfield P."/>
            <person name="Bradbury M."/>
            <person name="Lacey E."/>
            <person name="Busk P.K."/>
            <person name="Pilgaard B."/>
            <person name="Chooi Y.H."/>
            <person name="Piggott A.M."/>
        </authorList>
    </citation>
    <scope>NUCLEOTIDE SEQUENCE [LARGE SCALE GENOMIC DNA]</scope>
    <source>
        <strain evidence="3 4">FRR 5400</strain>
    </source>
</reference>
<feature type="compositionally biased region" description="Polar residues" evidence="2">
    <location>
        <begin position="152"/>
        <end position="164"/>
    </location>
</feature>
<accession>A0A5N6FQX6</accession>
<feature type="compositionally biased region" description="Polar residues" evidence="2">
    <location>
        <begin position="337"/>
        <end position="351"/>
    </location>
</feature>
<feature type="region of interest" description="Disordered" evidence="2">
    <location>
        <begin position="316"/>
        <end position="376"/>
    </location>
</feature>
<dbReference type="SUPFAM" id="SSF48445">
    <property type="entry name" value="14-3-3 protein"/>
    <property type="match status" value="1"/>
</dbReference>
<dbReference type="InterPro" id="IPR023410">
    <property type="entry name" value="14-3-3_domain"/>
</dbReference>
<dbReference type="AlphaFoldDB" id="A0A5N6FQX6"/>
<keyword evidence="4" id="KW-1185">Reference proteome</keyword>
<gene>
    <name evidence="3" type="ORF">ETB97_007569</name>
</gene>
<dbReference type="Proteomes" id="UP000541154">
    <property type="component" value="Unassembled WGS sequence"/>
</dbReference>
<accession>A0A8H6EB67</accession>
<dbReference type="InterPro" id="IPR000308">
    <property type="entry name" value="14-3-3"/>
</dbReference>